<feature type="binding site" evidence="7">
    <location>
        <position position="144"/>
    </location>
    <ligand>
        <name>cyanocob(III)alamin</name>
        <dbReference type="ChEBI" id="CHEBI:17439"/>
    </ligand>
</feature>
<evidence type="ECO:0000313" key="11">
    <source>
        <dbReference type="Ensembl" id="ENSPCEP00000017372.1"/>
    </source>
</evidence>
<feature type="binding site" evidence="7">
    <location>
        <position position="94"/>
    </location>
    <ligand>
        <name>cyanocob(III)alamin</name>
        <dbReference type="ChEBI" id="CHEBI:17439"/>
    </ligand>
</feature>
<keyword evidence="6 7" id="KW-0170">Cobalt</keyword>
<evidence type="ECO:0000256" key="4">
    <source>
        <dbReference type="ARBA" id="ARBA00022525"/>
    </source>
</evidence>
<keyword evidence="12" id="KW-1185">Reference proteome</keyword>
<dbReference type="Proteomes" id="UP000694393">
    <property type="component" value="Unplaced"/>
</dbReference>
<dbReference type="GO" id="GO:0031419">
    <property type="term" value="F:cobalamin binding"/>
    <property type="evidence" value="ECO:0007669"/>
    <property type="project" value="InterPro"/>
</dbReference>
<evidence type="ECO:0000256" key="5">
    <source>
        <dbReference type="ARBA" id="ARBA00022729"/>
    </source>
</evidence>
<comment type="similarity">
    <text evidence="2">Belongs to the eukaryotic cobalamin transport proteins family.</text>
</comment>
<dbReference type="Gene3D" id="1.50.10.20">
    <property type="match status" value="1"/>
</dbReference>
<feature type="binding site" evidence="7">
    <location>
        <position position="319"/>
    </location>
    <ligand>
        <name>cyanocob(III)alamin</name>
        <dbReference type="ChEBI" id="CHEBI:17439"/>
    </ligand>
</feature>
<comment type="subcellular location">
    <subcellularLocation>
        <location evidence="1">Secreted</location>
    </subcellularLocation>
</comment>
<organism evidence="11 12">
    <name type="scientific">Pelusios castaneus</name>
    <name type="common">West African mud turtle</name>
    <dbReference type="NCBI Taxonomy" id="367368"/>
    <lineage>
        <taxon>Eukaryota</taxon>
        <taxon>Metazoa</taxon>
        <taxon>Chordata</taxon>
        <taxon>Craniata</taxon>
        <taxon>Vertebrata</taxon>
        <taxon>Euteleostomi</taxon>
        <taxon>Archelosauria</taxon>
        <taxon>Testudinata</taxon>
        <taxon>Testudines</taxon>
        <taxon>Pleurodira</taxon>
        <taxon>Pelomedusidae</taxon>
        <taxon>Pelusios</taxon>
    </lineage>
</organism>
<keyword evidence="8" id="KW-1015">Disulfide bond</keyword>
<reference evidence="11" key="2">
    <citation type="submission" date="2025-09" db="UniProtKB">
        <authorList>
            <consortium name="Ensembl"/>
        </authorList>
    </citation>
    <scope>IDENTIFICATION</scope>
</reference>
<dbReference type="InterPro" id="IPR027954">
    <property type="entry name" value="Transcobalamin-like_C"/>
</dbReference>
<evidence type="ECO:0000256" key="1">
    <source>
        <dbReference type="ARBA" id="ARBA00004613"/>
    </source>
</evidence>
<protein>
    <submittedName>
        <fullName evidence="11">Transcobalamin 1</fullName>
    </submittedName>
</protein>
<keyword evidence="3" id="KW-0813">Transport</keyword>
<dbReference type="InterPro" id="IPR051588">
    <property type="entry name" value="Cobalamin_Transport"/>
</dbReference>
<evidence type="ECO:0000256" key="3">
    <source>
        <dbReference type="ARBA" id="ARBA00022426"/>
    </source>
</evidence>
<evidence type="ECO:0000256" key="7">
    <source>
        <dbReference type="PIRSR" id="PIRSR602157-1"/>
    </source>
</evidence>
<dbReference type="AlphaFoldDB" id="A0A8C8VLY6"/>
<evidence type="ECO:0000313" key="12">
    <source>
        <dbReference type="Proteomes" id="UP000694393"/>
    </source>
</evidence>
<keyword evidence="5" id="KW-0732">Signal</keyword>
<feature type="domain" description="Transcobalamin-like C-terminal" evidence="10">
    <location>
        <begin position="263"/>
        <end position="338"/>
    </location>
</feature>
<keyword evidence="4" id="KW-0964">Secreted</keyword>
<dbReference type="Gene3D" id="2.170.130.30">
    <property type="match status" value="1"/>
</dbReference>
<sequence length="341" mass="37643">VALHILAQNASCSDPRRVSANTSTIDLVQLLEWKFKEELLNIRIHGNPLTSYYQLSLDVLALCQVNGHFSPAIASTLLSPGQKKYYFDTKFSVDTAAVSVLAQICLLTTGQSLPPKVHQKIRQNVQWLVDKILAEKNSSGVIGNIYSTGLAMQALSVSSSYLEPGAWSCLKTLQRVLDEIPRGTFNNPMAASQILPSLEGNSYLNVSRLNCSMDSGKENHLPLPTPRPTSSTSRPPSISVTYTVADGVNNTFNDSISVTVPQGSVFFKVMEEAQNKDPNKFSFTYTWYSWGPYITSVRGLKADNKKRTYWQLLSNGISLSKGAGDYVVSQGERLEVRFSIY</sequence>
<evidence type="ECO:0000256" key="8">
    <source>
        <dbReference type="PIRSR" id="PIRSR602157-2"/>
    </source>
</evidence>
<dbReference type="GO" id="GO:0005615">
    <property type="term" value="C:extracellular space"/>
    <property type="evidence" value="ECO:0007669"/>
    <property type="project" value="TreeGrafter"/>
</dbReference>
<accession>A0A8C8VLY6</accession>
<feature type="binding site" evidence="7">
    <location>
        <position position="341"/>
    </location>
    <ligand>
        <name>cyanocob(III)alamin</name>
        <dbReference type="ChEBI" id="CHEBI:17439"/>
    </ligand>
</feature>
<keyword evidence="3" id="KW-0171">Cobalt transport</keyword>
<dbReference type="Pfam" id="PF01122">
    <property type="entry name" value="Cobalamin_bind"/>
    <property type="match status" value="1"/>
</dbReference>
<reference evidence="11" key="1">
    <citation type="submission" date="2025-08" db="UniProtKB">
        <authorList>
            <consortium name="Ensembl"/>
        </authorList>
    </citation>
    <scope>IDENTIFICATION</scope>
</reference>
<dbReference type="GO" id="GO:0006824">
    <property type="term" value="P:cobalt ion transport"/>
    <property type="evidence" value="ECO:0007669"/>
    <property type="project" value="UniProtKB-KW"/>
</dbReference>
<evidence type="ECO:0000256" key="2">
    <source>
        <dbReference type="ARBA" id="ARBA00006449"/>
    </source>
</evidence>
<keyword evidence="3" id="KW-0406">Ion transport</keyword>
<evidence type="ECO:0000259" key="10">
    <source>
        <dbReference type="Pfam" id="PF14478"/>
    </source>
</evidence>
<feature type="disulfide bond" evidence="8">
    <location>
        <begin position="63"/>
        <end position="105"/>
    </location>
</feature>
<feature type="binding site" evidence="7">
    <location>
        <position position="193"/>
    </location>
    <ligand>
        <name>cyanocob(III)alamin</name>
        <dbReference type="ChEBI" id="CHEBI:17439"/>
    </ligand>
</feature>
<feature type="compositionally biased region" description="Low complexity" evidence="9">
    <location>
        <begin position="228"/>
        <end position="237"/>
    </location>
</feature>
<dbReference type="Ensembl" id="ENSPCET00000017980.1">
    <property type="protein sequence ID" value="ENSPCEP00000017372.1"/>
    <property type="gene ID" value="ENSPCEG00000013652.1"/>
</dbReference>
<feature type="binding site" evidence="7">
    <location>
        <begin position="293"/>
        <end position="294"/>
    </location>
    <ligand>
        <name>cyanocob(III)alamin</name>
        <dbReference type="ChEBI" id="CHEBI:17439"/>
    </ligand>
</feature>
<dbReference type="Pfam" id="PF14478">
    <property type="entry name" value="DUF4430"/>
    <property type="match status" value="1"/>
</dbReference>
<name>A0A8C8VLY6_9SAUR</name>
<dbReference type="PANTHER" id="PTHR10559:SF13">
    <property type="entry name" value="TRANSCOBALAMIN-1"/>
    <property type="match status" value="1"/>
</dbReference>
<feature type="region of interest" description="Disordered" evidence="9">
    <location>
        <begin position="215"/>
        <end position="237"/>
    </location>
</feature>
<dbReference type="PANTHER" id="PTHR10559">
    <property type="entry name" value="TRANSCOBALAMIN-1/GASTRIC INTRINSIC FACTOR"/>
    <property type="match status" value="1"/>
</dbReference>
<evidence type="ECO:0000256" key="9">
    <source>
        <dbReference type="SAM" id="MobiDB-lite"/>
    </source>
</evidence>
<dbReference type="InterPro" id="IPR002157">
    <property type="entry name" value="Cbl-bd_prot"/>
</dbReference>
<proteinExistence type="inferred from homology"/>
<feature type="binding site" evidence="7">
    <location>
        <begin position="50"/>
        <end position="54"/>
    </location>
    <ligand>
        <name>cyanocob(III)alamin</name>
        <dbReference type="ChEBI" id="CHEBI:17439"/>
    </ligand>
</feature>
<feature type="binding site" evidence="7">
    <location>
        <begin position="310"/>
        <end position="312"/>
    </location>
    <ligand>
        <name>cyanocob(III)alamin</name>
        <dbReference type="ChEBI" id="CHEBI:17439"/>
    </ligand>
</feature>
<dbReference type="GO" id="GO:0015889">
    <property type="term" value="P:cobalamin transport"/>
    <property type="evidence" value="ECO:0007669"/>
    <property type="project" value="InterPro"/>
</dbReference>
<evidence type="ECO:0000256" key="6">
    <source>
        <dbReference type="ARBA" id="ARBA00023285"/>
    </source>
</evidence>